<dbReference type="SUPFAM" id="SSF88697">
    <property type="entry name" value="PUA domain-like"/>
    <property type="match status" value="1"/>
</dbReference>
<geneLocation type="plasmid" evidence="1 2">
    <name>pFA13</name>
</geneLocation>
<evidence type="ECO:0000313" key="2">
    <source>
        <dbReference type="Proteomes" id="UP001348817"/>
    </source>
</evidence>
<evidence type="ECO:0000313" key="1">
    <source>
        <dbReference type="EMBL" id="BDD13171.1"/>
    </source>
</evidence>
<dbReference type="Gene3D" id="2.30.130.30">
    <property type="entry name" value="Hypothetical protein"/>
    <property type="match status" value="1"/>
</dbReference>
<protein>
    <recommendedName>
        <fullName evidence="3">ASCH domain-containing protein</fullName>
    </recommendedName>
</protein>
<accession>A0AAU9CVS5</accession>
<dbReference type="RefSeq" id="WP_338396338.1">
    <property type="nucleotide sequence ID" value="NZ_AP025327.1"/>
</dbReference>
<keyword evidence="2" id="KW-1185">Reference proteome</keyword>
<organism evidence="1 2">
    <name type="scientific">Fulvitalea axinellae</name>
    <dbReference type="NCBI Taxonomy" id="1182444"/>
    <lineage>
        <taxon>Bacteria</taxon>
        <taxon>Pseudomonadati</taxon>
        <taxon>Bacteroidota</taxon>
        <taxon>Cytophagia</taxon>
        <taxon>Cytophagales</taxon>
        <taxon>Persicobacteraceae</taxon>
        <taxon>Fulvitalea</taxon>
    </lineage>
</organism>
<evidence type="ECO:0008006" key="3">
    <source>
        <dbReference type="Google" id="ProtNLM"/>
    </source>
</evidence>
<dbReference type="Proteomes" id="UP001348817">
    <property type="component" value="Plasmid pFA13"/>
</dbReference>
<keyword evidence="1" id="KW-0614">Plasmid</keyword>
<proteinExistence type="predicted"/>
<sequence length="154" mass="17951">MNNIRPITFAEVRGRRALDRAGKSDKGAVLISIRPEYVRRIFSGKKRYEFRKKDCGRGVTEFFVYETAPRSAVIGKFRSLVRLSGSPEFVWELTKDFAGIGKDEFFRYFEGCETAWAFRIEGAERFRRPRPLSDFGVSWPPQNFQYVDFPEVSK</sequence>
<gene>
    <name evidence="1" type="ORF">FUAX_56030</name>
</gene>
<dbReference type="InterPro" id="IPR015947">
    <property type="entry name" value="PUA-like_sf"/>
</dbReference>
<dbReference type="KEGG" id="fax:FUAX_56030"/>
<dbReference type="EMBL" id="AP025327">
    <property type="protein sequence ID" value="BDD13171.1"/>
    <property type="molecule type" value="Genomic_DNA"/>
</dbReference>
<dbReference type="AlphaFoldDB" id="A0AAU9CVS5"/>
<reference evidence="1 2" key="1">
    <citation type="submission" date="2021-12" db="EMBL/GenBank/DDBJ databases">
        <title>Genome sequencing of bacteria with rrn-lacking chromosome and rrn-plasmid.</title>
        <authorList>
            <person name="Anda M."/>
            <person name="Iwasaki W."/>
        </authorList>
    </citation>
    <scope>NUCLEOTIDE SEQUENCE [LARGE SCALE GENOMIC DNA]</scope>
    <source>
        <strain evidence="1 2">DSM 100852</strain>
        <plasmid evidence="1 2">pFA13</plasmid>
    </source>
</reference>
<name>A0AAU9CVS5_9BACT</name>